<name>A0ABT8LF61_9BACT</name>
<organism evidence="2 3">
    <name type="scientific">Agaribacillus aureus</name>
    <dbReference type="NCBI Taxonomy" id="3051825"/>
    <lineage>
        <taxon>Bacteria</taxon>
        <taxon>Pseudomonadati</taxon>
        <taxon>Bacteroidota</taxon>
        <taxon>Cytophagia</taxon>
        <taxon>Cytophagales</taxon>
        <taxon>Splendidivirgaceae</taxon>
        <taxon>Agaribacillus</taxon>
    </lineage>
</organism>
<evidence type="ECO:0000259" key="1">
    <source>
        <dbReference type="Pfam" id="PF00561"/>
    </source>
</evidence>
<dbReference type="Gene3D" id="3.40.50.1820">
    <property type="entry name" value="alpha/beta hydrolase"/>
    <property type="match status" value="1"/>
</dbReference>
<dbReference type="GO" id="GO:0016787">
    <property type="term" value="F:hydrolase activity"/>
    <property type="evidence" value="ECO:0007669"/>
    <property type="project" value="UniProtKB-KW"/>
</dbReference>
<reference evidence="2" key="1">
    <citation type="submission" date="2023-06" db="EMBL/GenBank/DDBJ databases">
        <title>Genomic of Agaribacillus aureum.</title>
        <authorList>
            <person name="Wang G."/>
        </authorList>
    </citation>
    <scope>NUCLEOTIDE SEQUENCE</scope>
    <source>
        <strain evidence="2">BMA12</strain>
    </source>
</reference>
<keyword evidence="2" id="KW-0378">Hydrolase</keyword>
<comment type="caution">
    <text evidence="2">The sequence shown here is derived from an EMBL/GenBank/DDBJ whole genome shotgun (WGS) entry which is preliminary data.</text>
</comment>
<dbReference type="PANTHER" id="PTHR43798:SF33">
    <property type="entry name" value="HYDROLASE, PUTATIVE (AFU_ORTHOLOGUE AFUA_2G14860)-RELATED"/>
    <property type="match status" value="1"/>
</dbReference>
<dbReference type="InterPro" id="IPR029058">
    <property type="entry name" value="AB_hydrolase_fold"/>
</dbReference>
<keyword evidence="3" id="KW-1185">Reference proteome</keyword>
<dbReference type="InterPro" id="IPR050266">
    <property type="entry name" value="AB_hydrolase_sf"/>
</dbReference>
<evidence type="ECO:0000313" key="2">
    <source>
        <dbReference type="EMBL" id="MDN5216418.1"/>
    </source>
</evidence>
<evidence type="ECO:0000313" key="3">
    <source>
        <dbReference type="Proteomes" id="UP001172083"/>
    </source>
</evidence>
<dbReference type="PANTHER" id="PTHR43798">
    <property type="entry name" value="MONOACYLGLYCEROL LIPASE"/>
    <property type="match status" value="1"/>
</dbReference>
<proteinExistence type="predicted"/>
<dbReference type="InterPro" id="IPR000073">
    <property type="entry name" value="AB_hydrolase_1"/>
</dbReference>
<dbReference type="PRINTS" id="PR00111">
    <property type="entry name" value="ABHYDROLASE"/>
</dbReference>
<sequence>MTEKTMKIKNGSTQISYLEEGKGDKTLLLLHGWCINSAYWENQIDYFKEKYKVVAIDLPGFGKSTSQRQEWTIQQYGTDVIEVIDQLGLSNVILVGHSMSGEIILEAALKDHPSVIGLVGIDNFKMIDVHFTPEQLAEMQSYMDLLQKDFKNTAPVYADKMLFHPSTDEAVRNRVKKDFEHADPEIGFSALKELMNYSMLESAGLANLNYKLYLINSDFVPTNAGGLARHCKSSFEVVDIHDTGHYPMIEKPEEFNKLLEATIEGIE</sequence>
<protein>
    <submittedName>
        <fullName evidence="2">Alpha/beta hydrolase</fullName>
    </submittedName>
</protein>
<gene>
    <name evidence="2" type="ORF">QQ020_30400</name>
</gene>
<dbReference type="SUPFAM" id="SSF53474">
    <property type="entry name" value="alpha/beta-Hydrolases"/>
    <property type="match status" value="1"/>
</dbReference>
<dbReference type="Pfam" id="PF00561">
    <property type="entry name" value="Abhydrolase_1"/>
    <property type="match status" value="1"/>
</dbReference>
<accession>A0ABT8LF61</accession>
<feature type="domain" description="AB hydrolase-1" evidence="1">
    <location>
        <begin position="26"/>
        <end position="141"/>
    </location>
</feature>
<dbReference type="Proteomes" id="UP001172083">
    <property type="component" value="Unassembled WGS sequence"/>
</dbReference>
<dbReference type="EMBL" id="JAUJEB010000009">
    <property type="protein sequence ID" value="MDN5216418.1"/>
    <property type="molecule type" value="Genomic_DNA"/>
</dbReference>